<dbReference type="STRING" id="89524.SAMN05444370_10674"/>
<dbReference type="SUPFAM" id="SSF53335">
    <property type="entry name" value="S-adenosyl-L-methionine-dependent methyltransferases"/>
    <property type="match status" value="1"/>
</dbReference>
<evidence type="ECO:0000259" key="3">
    <source>
        <dbReference type="Pfam" id="PF08241"/>
    </source>
</evidence>
<dbReference type="Pfam" id="PF08241">
    <property type="entry name" value="Methyltransf_11"/>
    <property type="match status" value="1"/>
</dbReference>
<feature type="domain" description="Methyltransferase type 11" evidence="3">
    <location>
        <begin position="54"/>
        <end position="141"/>
    </location>
</feature>
<evidence type="ECO:0000256" key="2">
    <source>
        <dbReference type="ARBA" id="ARBA00022679"/>
    </source>
</evidence>
<evidence type="ECO:0000313" key="4">
    <source>
        <dbReference type="EMBL" id="SEA52363.1"/>
    </source>
</evidence>
<dbReference type="EMBL" id="FNQM01000006">
    <property type="protein sequence ID" value="SEA52363.1"/>
    <property type="molecule type" value="Genomic_DNA"/>
</dbReference>
<dbReference type="InterPro" id="IPR029063">
    <property type="entry name" value="SAM-dependent_MTases_sf"/>
</dbReference>
<dbReference type="Gene3D" id="3.40.50.150">
    <property type="entry name" value="Vaccinia Virus protein VP39"/>
    <property type="match status" value="1"/>
</dbReference>
<name>A0A1H4BWB3_9RHOB</name>
<dbReference type="Proteomes" id="UP000198703">
    <property type="component" value="Unassembled WGS sequence"/>
</dbReference>
<reference evidence="4 5" key="1">
    <citation type="submission" date="2016-10" db="EMBL/GenBank/DDBJ databases">
        <authorList>
            <person name="de Groot N.N."/>
        </authorList>
    </citation>
    <scope>NUCLEOTIDE SEQUENCE [LARGE SCALE GENOMIC DNA]</scope>
    <source>
        <strain evidence="4 5">DSM 15345</strain>
    </source>
</reference>
<dbReference type="InterPro" id="IPR013216">
    <property type="entry name" value="Methyltransf_11"/>
</dbReference>
<dbReference type="InterPro" id="IPR050602">
    <property type="entry name" value="Malonyl-ACP_OMT"/>
</dbReference>
<accession>A0A1H4BWB3</accession>
<dbReference type="OrthoDB" id="9793723at2"/>
<evidence type="ECO:0000313" key="5">
    <source>
        <dbReference type="Proteomes" id="UP000198703"/>
    </source>
</evidence>
<proteinExistence type="predicted"/>
<dbReference type="GO" id="GO:0008757">
    <property type="term" value="F:S-adenosylmethionine-dependent methyltransferase activity"/>
    <property type="evidence" value="ECO:0007669"/>
    <property type="project" value="InterPro"/>
</dbReference>
<gene>
    <name evidence="4" type="ORF">SAMN05444370_10674</name>
</gene>
<dbReference type="GO" id="GO:0032259">
    <property type="term" value="P:methylation"/>
    <property type="evidence" value="ECO:0007669"/>
    <property type="project" value="UniProtKB-KW"/>
</dbReference>
<sequence>MTPMLFDEAALSLRAARAARLWPRGAFLHARAAEGLAERAADAARAFPRLLVHGAAAGLYAHALAGRAGAGETVQIEAAPLAPLAAAGAPGARTLAGTEPLLAGEGRFDLSVSGLALHRMNDPVGALIQLRRALRPDGFFLGALFGGRSLHELRAALAEAEIAEEGGLSPRVAPMADVRDLGGLLQRAGFAMPAADVERVTVDYADPLALMRDLRAMGEANALAARRRTPLRRATLARACALYAEHFSRPDGRVTATVEIVYLAGWSPGPDQPTAKRPGSASARLADALGAVERPAGEKAGS</sequence>
<keyword evidence="1 4" id="KW-0489">Methyltransferase</keyword>
<evidence type="ECO:0000256" key="1">
    <source>
        <dbReference type="ARBA" id="ARBA00022603"/>
    </source>
</evidence>
<protein>
    <submittedName>
        <fullName evidence="4">Methyltransferase domain-containing protein</fullName>
    </submittedName>
</protein>
<keyword evidence="2 4" id="KW-0808">Transferase</keyword>
<dbReference type="PANTHER" id="PTHR13090">
    <property type="entry name" value="ARGININE-HYDROXYLASE NDUFAF5, MITOCHONDRIAL"/>
    <property type="match status" value="1"/>
</dbReference>
<organism evidence="4 5">
    <name type="scientific">Rubrimonas cliftonensis</name>
    <dbReference type="NCBI Taxonomy" id="89524"/>
    <lineage>
        <taxon>Bacteria</taxon>
        <taxon>Pseudomonadati</taxon>
        <taxon>Pseudomonadota</taxon>
        <taxon>Alphaproteobacteria</taxon>
        <taxon>Rhodobacterales</taxon>
        <taxon>Paracoccaceae</taxon>
        <taxon>Rubrimonas</taxon>
    </lineage>
</organism>
<keyword evidence="5" id="KW-1185">Reference proteome</keyword>
<dbReference type="RefSeq" id="WP_093253531.1">
    <property type="nucleotide sequence ID" value="NZ_FNQM01000006.1"/>
</dbReference>
<dbReference type="PANTHER" id="PTHR13090:SF1">
    <property type="entry name" value="ARGININE-HYDROXYLASE NDUFAF5, MITOCHONDRIAL"/>
    <property type="match status" value="1"/>
</dbReference>
<dbReference type="AlphaFoldDB" id="A0A1H4BWB3"/>